<keyword evidence="2" id="KW-1185">Reference proteome</keyword>
<name>A0A8J8WDN9_CHIOP</name>
<dbReference type="AlphaFoldDB" id="A0A8J8WDN9"/>
<evidence type="ECO:0000313" key="2">
    <source>
        <dbReference type="Proteomes" id="UP000770661"/>
    </source>
</evidence>
<dbReference type="Proteomes" id="UP000770661">
    <property type="component" value="Unassembled WGS sequence"/>
</dbReference>
<evidence type="ECO:0000313" key="1">
    <source>
        <dbReference type="EMBL" id="KAG0694225.1"/>
    </source>
</evidence>
<proteinExistence type="predicted"/>
<sequence length="186" mass="20421">MWRSEISEGPATQTCAPVSAMATVDSVAPFATCVTDTPTLGYLEKWVPAMATAPETSWVGTWVLERLVLLQHLLKWPCLWQPWQMAVLAGQEALLEAWEMPQFPQKRSVDCALPTVEVAMSGMYSSSSAVPAARAASLHNFPPSASWRTASKVQHITLRASTLSIVTSLVELPFQRPVTEAYHQLP</sequence>
<reference evidence="1" key="1">
    <citation type="submission" date="2020-07" db="EMBL/GenBank/DDBJ databases">
        <title>The High-quality genome of the commercially important snow crab, Chionoecetes opilio.</title>
        <authorList>
            <person name="Jeong J.-H."/>
            <person name="Ryu S."/>
        </authorList>
    </citation>
    <scope>NUCLEOTIDE SEQUENCE</scope>
    <source>
        <strain evidence="1">MADBK_172401_WGS</strain>
        <tissue evidence="1">Digestive gland</tissue>
    </source>
</reference>
<gene>
    <name evidence="1" type="ORF">GWK47_027282</name>
</gene>
<accession>A0A8J8WDN9</accession>
<comment type="caution">
    <text evidence="1">The sequence shown here is derived from an EMBL/GenBank/DDBJ whole genome shotgun (WGS) entry which is preliminary data.</text>
</comment>
<protein>
    <submittedName>
        <fullName evidence="1">Uncharacterized protein</fullName>
    </submittedName>
</protein>
<dbReference type="EMBL" id="JACEEZ010026180">
    <property type="protein sequence ID" value="KAG0694225.1"/>
    <property type="molecule type" value="Genomic_DNA"/>
</dbReference>
<organism evidence="1 2">
    <name type="scientific">Chionoecetes opilio</name>
    <name type="common">Atlantic snow crab</name>
    <name type="synonym">Cancer opilio</name>
    <dbReference type="NCBI Taxonomy" id="41210"/>
    <lineage>
        <taxon>Eukaryota</taxon>
        <taxon>Metazoa</taxon>
        <taxon>Ecdysozoa</taxon>
        <taxon>Arthropoda</taxon>
        <taxon>Crustacea</taxon>
        <taxon>Multicrustacea</taxon>
        <taxon>Malacostraca</taxon>
        <taxon>Eumalacostraca</taxon>
        <taxon>Eucarida</taxon>
        <taxon>Decapoda</taxon>
        <taxon>Pleocyemata</taxon>
        <taxon>Brachyura</taxon>
        <taxon>Eubrachyura</taxon>
        <taxon>Majoidea</taxon>
        <taxon>Majidae</taxon>
        <taxon>Chionoecetes</taxon>
    </lineage>
</organism>